<feature type="region of interest" description="Disordered" evidence="2">
    <location>
        <begin position="577"/>
        <end position="654"/>
    </location>
</feature>
<feature type="compositionally biased region" description="Polar residues" evidence="2">
    <location>
        <begin position="591"/>
        <end position="613"/>
    </location>
</feature>
<evidence type="ECO:0000259" key="3">
    <source>
        <dbReference type="Pfam" id="PF07727"/>
    </source>
</evidence>
<feature type="region of interest" description="Disordered" evidence="2">
    <location>
        <begin position="951"/>
        <end position="1060"/>
    </location>
</feature>
<protein>
    <submittedName>
        <fullName evidence="4">Ribonuclease H-like domain-containing protein</fullName>
    </submittedName>
</protein>
<evidence type="ECO:0000313" key="4">
    <source>
        <dbReference type="EMBL" id="GJS94616.1"/>
    </source>
</evidence>
<reference evidence="4" key="1">
    <citation type="journal article" date="2022" name="Int. J. Mol. Sci.">
        <title>Draft Genome of Tanacetum Coccineum: Genomic Comparison of Closely Related Tanacetum-Family Plants.</title>
        <authorList>
            <person name="Yamashiro T."/>
            <person name="Shiraishi A."/>
            <person name="Nakayama K."/>
            <person name="Satake H."/>
        </authorList>
    </citation>
    <scope>NUCLEOTIDE SEQUENCE</scope>
</reference>
<reference evidence="4" key="2">
    <citation type="submission" date="2022-01" db="EMBL/GenBank/DDBJ databases">
        <authorList>
            <person name="Yamashiro T."/>
            <person name="Shiraishi A."/>
            <person name="Satake H."/>
            <person name="Nakayama K."/>
        </authorList>
    </citation>
    <scope>NUCLEOTIDE SEQUENCE</scope>
</reference>
<dbReference type="Pfam" id="PF07727">
    <property type="entry name" value="RVT_2"/>
    <property type="match status" value="1"/>
</dbReference>
<sequence>MWGHFTSTSTAFIFSDSSYDAEFGGSITNLAPHIDVDPVPTRRVHTVHPISQIIGDISSPVLTRGSLKKSNVAQALNNPDWVEAMQEEMQQFVNQEVIAEEGIDYDEVFAPVARIEAIRLFLAFASYMGFMVYQMDVKSAFLYGEIDEEVYVTQPKGFEDPFHPKHVYRVVKALYGLHQAPRAWYARLSTFLLKHNYRRGSIDKTLFIKKNSRDIILVQVALKSSEIFISQDKYVQDMLKKFDMVNVRSATTPFEATTPKSKAELDEAVNVHLYRSMIVNEIFKYLKGRPKLGLWYPRDSPFVLEAYSVCGLDGSMTIVATSSTEAEYVATANCCGQFLLTEQFLLVVLLVSAGRVVPAVLTLNPVQAIFDLMAALKYRDEHNKVGFLEKSKGSTDYDQVIDFLLDSHIRYAIVSDPLIYDSLIKQFWSMALLLTSVSGPPAIVAKIDGTPYTITESLVRSSLLLNDEGVEVPDSHSLALSKYKVRELGSIWKSPGHCFDMFLQMILNIETRNTKPYRAFRLTSKMFANMRLNFHGDPMPLLATMLAPAQPAIAGESSGEAEPSVPPNVPETVIETVHSHEQGSTPPRPAPTNTDAQQNEKGPFSDPTSTQAHDSIPDPVPSTNVEDESLGGTFFATPPRSPAAPPKGTTSRGAADPLNLTALCTLVCEQGKKIENLESELQAHKLLFKEVMGKLVKRVKFLESKLKARGRKVFVSESDTEEAEEQDVDPLIKLAKAAATAADTSSIPANDNQTADIPPGSSTPTTAFGSATNVPTGPSFEFSADPFNKGKSPMIEEDPPIKPRSFRQLEEDRLGAEAAKKLYEEEQAELAREQEERQRKRQEDVLNSAKYYTDDDWIRIMGQVHANQGLTADLLGPDVTEENFAERMVKVIAERRRQFETQRFIEKRNKPMTYAQQKNFMRTYVKNQSSEEFNKIRHVVENLQTQILRRSIKRPSADLDQPTSKKSKSNKAQHTFVPPTSNPSTAGVPSNPSPFVDTHPHSPEVTPVSPPKPSAVALSNVSSHPDVPPKTSVDPTVTPTPPCATPVSRSSGPRTRSKSFDADIKTYSTRRKSLASRKMPSFEVDLDAPDTSFIQVLTDDDSDDSADNTDPLFWHIFAAWEVIPTGLGDVNALYFTDKTSKYFTHLREILHLIDRQDLSKLFGMVVKHYEVNPLAGNGLILWGDLHVLFESTSGGSSVDVWNDQQEWVIHSWKLFPSSGVHVLETFSGKTLYMFADTPYPLSVSLMRKMLKHKLEVEVDGVGNDMTYAVQLIQFIKKQLASCVSSD</sequence>
<evidence type="ECO:0000313" key="5">
    <source>
        <dbReference type="Proteomes" id="UP001151760"/>
    </source>
</evidence>
<feature type="region of interest" description="Disordered" evidence="2">
    <location>
        <begin position="742"/>
        <end position="804"/>
    </location>
</feature>
<evidence type="ECO:0000256" key="1">
    <source>
        <dbReference type="SAM" id="Coils"/>
    </source>
</evidence>
<feature type="compositionally biased region" description="Polar residues" evidence="2">
    <location>
        <begin position="750"/>
        <end position="776"/>
    </location>
</feature>
<organism evidence="4 5">
    <name type="scientific">Tanacetum coccineum</name>
    <dbReference type="NCBI Taxonomy" id="301880"/>
    <lineage>
        <taxon>Eukaryota</taxon>
        <taxon>Viridiplantae</taxon>
        <taxon>Streptophyta</taxon>
        <taxon>Embryophyta</taxon>
        <taxon>Tracheophyta</taxon>
        <taxon>Spermatophyta</taxon>
        <taxon>Magnoliopsida</taxon>
        <taxon>eudicotyledons</taxon>
        <taxon>Gunneridae</taxon>
        <taxon>Pentapetalae</taxon>
        <taxon>asterids</taxon>
        <taxon>campanulids</taxon>
        <taxon>Asterales</taxon>
        <taxon>Asteraceae</taxon>
        <taxon>Asteroideae</taxon>
        <taxon>Anthemideae</taxon>
        <taxon>Anthemidinae</taxon>
        <taxon>Tanacetum</taxon>
    </lineage>
</organism>
<gene>
    <name evidence="4" type="ORF">Tco_0801584</name>
</gene>
<keyword evidence="1" id="KW-0175">Coiled coil</keyword>
<dbReference type="InterPro" id="IPR013103">
    <property type="entry name" value="RVT_2"/>
</dbReference>
<proteinExistence type="predicted"/>
<keyword evidence="5" id="KW-1185">Reference proteome</keyword>
<dbReference type="SUPFAM" id="SSF56672">
    <property type="entry name" value="DNA/RNA polymerases"/>
    <property type="match status" value="1"/>
</dbReference>
<feature type="domain" description="Reverse transcriptase Ty1/copia-type" evidence="3">
    <location>
        <begin position="93"/>
        <end position="232"/>
    </location>
</feature>
<accession>A0ABQ4ZYN8</accession>
<dbReference type="Proteomes" id="UP001151760">
    <property type="component" value="Unassembled WGS sequence"/>
</dbReference>
<name>A0ABQ4ZYN8_9ASTR</name>
<feature type="compositionally biased region" description="Polar residues" evidence="2">
    <location>
        <begin position="972"/>
        <end position="990"/>
    </location>
</feature>
<dbReference type="InterPro" id="IPR043502">
    <property type="entry name" value="DNA/RNA_pol_sf"/>
</dbReference>
<dbReference type="EMBL" id="BQNB010011745">
    <property type="protein sequence ID" value="GJS94616.1"/>
    <property type="molecule type" value="Genomic_DNA"/>
</dbReference>
<comment type="caution">
    <text evidence="4">The sequence shown here is derived from an EMBL/GenBank/DDBJ whole genome shotgun (WGS) entry which is preliminary data.</text>
</comment>
<evidence type="ECO:0000256" key="2">
    <source>
        <dbReference type="SAM" id="MobiDB-lite"/>
    </source>
</evidence>
<feature type="coiled-coil region" evidence="1">
    <location>
        <begin position="806"/>
        <end position="845"/>
    </location>
</feature>